<keyword evidence="2" id="KW-1185">Reference proteome</keyword>
<name>A5FLH4_FLAJ1</name>
<evidence type="ECO:0000313" key="2">
    <source>
        <dbReference type="Proteomes" id="UP000006694"/>
    </source>
</evidence>
<dbReference type="HOGENOM" id="CLU_2879270_0_0_10"/>
<dbReference type="Proteomes" id="UP000006694">
    <property type="component" value="Chromosome"/>
</dbReference>
<dbReference type="KEGG" id="fjo:Fjoh_0915"/>
<proteinExistence type="predicted"/>
<protein>
    <submittedName>
        <fullName evidence="1">Uncharacterized protein</fullName>
    </submittedName>
</protein>
<dbReference type="GeneID" id="31763786"/>
<organism evidence="1 2">
    <name type="scientific">Flavobacterium johnsoniae (strain ATCC 17061 / DSM 2064 / JCM 8514 / BCRC 14874 / CCUG 350202 / NBRC 14942 / NCIMB 11054 / UW101)</name>
    <name type="common">Cytophaga johnsonae</name>
    <dbReference type="NCBI Taxonomy" id="376686"/>
    <lineage>
        <taxon>Bacteria</taxon>
        <taxon>Pseudomonadati</taxon>
        <taxon>Bacteroidota</taxon>
        <taxon>Flavobacteriia</taxon>
        <taxon>Flavobacteriales</taxon>
        <taxon>Flavobacteriaceae</taxon>
        <taxon>Flavobacterium</taxon>
    </lineage>
</organism>
<gene>
    <name evidence="1" type="ordered locus">Fjoh_0915</name>
</gene>
<reference evidence="1 2" key="1">
    <citation type="journal article" date="2009" name="Appl. Environ. Microbiol.">
        <title>Novel features of the polysaccharide-digesting gliding bacterium Flavobacterium johnsoniae as revealed by genome sequence analysis.</title>
        <authorList>
            <person name="McBride M.J."/>
            <person name="Xie G."/>
            <person name="Martens E.C."/>
            <person name="Lapidus A."/>
            <person name="Henrissat B."/>
            <person name="Rhodes R.G."/>
            <person name="Goltsman E."/>
            <person name="Wang W."/>
            <person name="Xu J."/>
            <person name="Hunnicutt D.W."/>
            <person name="Staroscik A.M."/>
            <person name="Hoover T.R."/>
            <person name="Cheng Y.Q."/>
            <person name="Stein J.L."/>
        </authorList>
    </citation>
    <scope>NUCLEOTIDE SEQUENCE [LARGE SCALE GENOMIC DNA]</scope>
    <source>
        <strain evidence="2">ATCC 17061 / DSM 2064 / JCM 8514 / BCRC 14874 / CCUG 350202 / NBRC 14942 / NCIMB 11054 / UW101</strain>
    </source>
</reference>
<evidence type="ECO:0000313" key="1">
    <source>
        <dbReference type="EMBL" id="ABQ03949.1"/>
    </source>
</evidence>
<accession>A5FLH4</accession>
<sequence>MKRILSYEDFQNQEFSESKSIQDIETHPEEENIKITEIRPEGIVATNNVEETTILSKEDILEK</sequence>
<dbReference type="STRING" id="376686.Fjoh_0915"/>
<dbReference type="AlphaFoldDB" id="A5FLH4"/>
<dbReference type="EMBL" id="CP000685">
    <property type="protein sequence ID" value="ABQ03949.1"/>
    <property type="molecule type" value="Genomic_DNA"/>
</dbReference>
<dbReference type="RefSeq" id="WP_012023002.1">
    <property type="nucleotide sequence ID" value="NC_009441.1"/>
</dbReference>